<dbReference type="Gene3D" id="1.10.1760.20">
    <property type="match status" value="1"/>
</dbReference>
<feature type="transmembrane region" description="Helical" evidence="1">
    <location>
        <begin position="91"/>
        <end position="110"/>
    </location>
</feature>
<dbReference type="GeneID" id="98062147"/>
<keyword evidence="1" id="KW-0812">Transmembrane</keyword>
<keyword evidence="1" id="KW-1133">Transmembrane helix</keyword>
<sequence length="187" mass="20456">MQISKNESYKSLGGIRLFGNLKVLLISGLFIALSIVLGKQLSFTMGPIRISFENLTILMAGIMFGPLVGMTVGICADVIGCIIVGYAINPLVTLGAASIGLISGSIYFYMFKDNPKLKLIAAVGLAHIIGSMIIKSIGLYIYFSYSMPLILMRIPLYIVIGTVEGYIIYLLMKNKTFANQLERVQMR</sequence>
<dbReference type="OrthoDB" id="4624at2"/>
<dbReference type="NCBIfam" id="TIGR04518">
    <property type="entry name" value="ECF_S_folT_fam"/>
    <property type="match status" value="1"/>
</dbReference>
<feature type="transmembrane region" description="Helical" evidence="1">
    <location>
        <begin position="57"/>
        <end position="85"/>
    </location>
</feature>
<dbReference type="InterPro" id="IPR024529">
    <property type="entry name" value="ECF_trnsprt_substrate-spec"/>
</dbReference>
<dbReference type="KEGG" id="mpec:B9O19_00723"/>
<accession>A0A2K9P0U3</accession>
<proteinExistence type="predicted"/>
<name>A0A2K9P0U3_9FIRM</name>
<feature type="transmembrane region" description="Helical" evidence="1">
    <location>
        <begin position="17"/>
        <end position="37"/>
    </location>
</feature>
<keyword evidence="3" id="KW-1185">Reference proteome</keyword>
<dbReference type="Proteomes" id="UP000235589">
    <property type="component" value="Chromosome"/>
</dbReference>
<evidence type="ECO:0000313" key="2">
    <source>
        <dbReference type="EMBL" id="AUO18906.1"/>
    </source>
</evidence>
<dbReference type="EMBL" id="CP020991">
    <property type="protein sequence ID" value="AUO18906.1"/>
    <property type="molecule type" value="Genomic_DNA"/>
</dbReference>
<dbReference type="AlphaFoldDB" id="A0A2K9P0U3"/>
<reference evidence="2 3" key="1">
    <citation type="submission" date="2017-04" db="EMBL/GenBank/DDBJ databases">
        <title>Monoglobus pectinilyticus 14 draft genome.</title>
        <authorList>
            <person name="Kim C."/>
            <person name="Rosendale D.I."/>
            <person name="Kelly W.J."/>
            <person name="Tannock G.W."/>
            <person name="Patchett M.L."/>
            <person name="Jordens J.Z."/>
        </authorList>
    </citation>
    <scope>NUCLEOTIDE SEQUENCE [LARGE SCALE GENOMIC DNA]</scope>
    <source>
        <strain evidence="2 3">14</strain>
    </source>
</reference>
<dbReference type="GO" id="GO:0022857">
    <property type="term" value="F:transmembrane transporter activity"/>
    <property type="evidence" value="ECO:0007669"/>
    <property type="project" value="InterPro"/>
</dbReference>
<keyword evidence="1" id="KW-0472">Membrane</keyword>
<feature type="transmembrane region" description="Helical" evidence="1">
    <location>
        <begin position="119"/>
        <end position="142"/>
    </location>
</feature>
<protein>
    <submittedName>
        <fullName evidence="2">Folate transporter FolT</fullName>
    </submittedName>
</protein>
<evidence type="ECO:0000313" key="3">
    <source>
        <dbReference type="Proteomes" id="UP000235589"/>
    </source>
</evidence>
<dbReference type="Pfam" id="PF12822">
    <property type="entry name" value="ECF_trnsprt"/>
    <property type="match status" value="1"/>
</dbReference>
<feature type="transmembrane region" description="Helical" evidence="1">
    <location>
        <begin position="154"/>
        <end position="172"/>
    </location>
</feature>
<organism evidence="2 3">
    <name type="scientific">Monoglobus pectinilyticus</name>
    <dbReference type="NCBI Taxonomy" id="1981510"/>
    <lineage>
        <taxon>Bacteria</taxon>
        <taxon>Bacillati</taxon>
        <taxon>Bacillota</taxon>
        <taxon>Clostridia</taxon>
        <taxon>Monoglobales</taxon>
        <taxon>Monoglobaceae</taxon>
        <taxon>Monoglobus</taxon>
    </lineage>
</organism>
<dbReference type="InterPro" id="IPR030949">
    <property type="entry name" value="ECF_S_folate_fam"/>
</dbReference>
<evidence type="ECO:0000256" key="1">
    <source>
        <dbReference type="SAM" id="Phobius"/>
    </source>
</evidence>
<dbReference type="RefSeq" id="WP_102365158.1">
    <property type="nucleotide sequence ID" value="NZ_CP020991.1"/>
</dbReference>
<gene>
    <name evidence="2" type="primary">folT</name>
    <name evidence="2" type="ORF">B9O19_00723</name>
</gene>